<organism evidence="3 4">
    <name type="scientific">Mycolicibacterium brumae</name>
    <dbReference type="NCBI Taxonomy" id="85968"/>
    <lineage>
        <taxon>Bacteria</taxon>
        <taxon>Bacillati</taxon>
        <taxon>Actinomycetota</taxon>
        <taxon>Actinomycetes</taxon>
        <taxon>Mycobacteriales</taxon>
        <taxon>Mycobacteriaceae</taxon>
        <taxon>Mycolicibacterium</taxon>
    </lineage>
</organism>
<feature type="region of interest" description="Disordered" evidence="1">
    <location>
        <begin position="405"/>
        <end position="438"/>
    </location>
</feature>
<accession>A0A2G5PHK3</accession>
<feature type="compositionally biased region" description="Basic and acidic residues" evidence="1">
    <location>
        <begin position="408"/>
        <end position="427"/>
    </location>
</feature>
<evidence type="ECO:0000313" key="3">
    <source>
        <dbReference type="EMBL" id="PIB77464.1"/>
    </source>
</evidence>
<dbReference type="RefSeq" id="WP_090588653.1">
    <property type="nucleotide sequence ID" value="NZ_CP104302.1"/>
</dbReference>
<feature type="compositionally biased region" description="Polar residues" evidence="1">
    <location>
        <begin position="429"/>
        <end position="438"/>
    </location>
</feature>
<dbReference type="SUPFAM" id="SSF53474">
    <property type="entry name" value="alpha/beta-Hydrolases"/>
    <property type="match status" value="1"/>
</dbReference>
<gene>
    <name evidence="3" type="ORF">CQY22_000380</name>
</gene>
<evidence type="ECO:0000313" key="4">
    <source>
        <dbReference type="Proteomes" id="UP000230551"/>
    </source>
</evidence>
<comment type="caution">
    <text evidence="3">The sequence shown here is derived from an EMBL/GenBank/DDBJ whole genome shotgun (WGS) entry which is preliminary data.</text>
</comment>
<dbReference type="InterPro" id="IPR029058">
    <property type="entry name" value="AB_hydrolase_fold"/>
</dbReference>
<feature type="chain" id="PRO_5039520711" evidence="2">
    <location>
        <begin position="28"/>
        <end position="438"/>
    </location>
</feature>
<feature type="signal peptide" evidence="2">
    <location>
        <begin position="1"/>
        <end position="27"/>
    </location>
</feature>
<dbReference type="EMBL" id="PDCN02000001">
    <property type="protein sequence ID" value="PIB77464.1"/>
    <property type="molecule type" value="Genomic_DNA"/>
</dbReference>
<dbReference type="Proteomes" id="UP000230551">
    <property type="component" value="Unassembled WGS sequence"/>
</dbReference>
<keyword evidence="2" id="KW-0732">Signal</keyword>
<dbReference type="AlphaFoldDB" id="A0A2G5PHK3"/>
<evidence type="ECO:0000256" key="1">
    <source>
        <dbReference type="SAM" id="MobiDB-lite"/>
    </source>
</evidence>
<name>A0A2G5PHK3_9MYCO</name>
<dbReference type="OrthoDB" id="4373485at2"/>
<dbReference type="Gene3D" id="3.40.50.1820">
    <property type="entry name" value="alpha/beta hydrolase"/>
    <property type="match status" value="1"/>
</dbReference>
<sequence>MRHHAYRFAAAAVAAVTALALAAPAQAGAVAQPDWMPTLDNDDVVVSVPGTGDAGGADQLGRSRDIGLFGTDPANWPPVRIIDYPAAFGFTIGPVLIPIVGTGTFNGSTDIGSAKAVAAAENHQGNGRVVLNGYSQSAPIAMNAAHLLRLRGTPDEKIMVVVGADSRFPNTGVENVLPSFLPGMLTNGDRDPADLGDAEVYSYCVRGDATCGVGNPLADPLGTLFYLAPGFYLHANMNDDLNDFTEVRRWSSKDGCLANCGNTTYVVYDGGNPWAMMLRDNGVPVPREVDYVISILVPVPEPGVRQKFAGVDVPTPRELQESASKLLGLTVPTSDPDRNAKVRDRLVADATRDDSTPAPPRGQLRTAVTSAANAFSTARRDLKAAVRELAPPKLRDGVAKIQNAVEQRLTDRRQQRAERPRLVERVKATASTQGENNP</sequence>
<keyword evidence="4" id="KW-1185">Reference proteome</keyword>
<dbReference type="STRING" id="85968.GCA_900073015_01770"/>
<reference evidence="3 4" key="1">
    <citation type="journal article" date="2017" name="Infect. Genet. Evol.">
        <title>The new phylogeny of the genus Mycobacterium: The old and the news.</title>
        <authorList>
            <person name="Tortoli E."/>
            <person name="Fedrizzi T."/>
            <person name="Meehan C.J."/>
            <person name="Trovato A."/>
            <person name="Grottola A."/>
            <person name="Giacobazzi E."/>
            <person name="Serpini G.F."/>
            <person name="Tagliazucchi S."/>
            <person name="Fabio A."/>
            <person name="Bettua C."/>
            <person name="Bertorelli R."/>
            <person name="Frascaro F."/>
            <person name="De Sanctis V."/>
            <person name="Pecorari M."/>
            <person name="Jousson O."/>
            <person name="Segata N."/>
            <person name="Cirillo D.M."/>
        </authorList>
    </citation>
    <scope>NUCLEOTIDE SEQUENCE [LARGE SCALE GENOMIC DNA]</scope>
    <source>
        <strain evidence="3 4">CIP1034565</strain>
    </source>
</reference>
<protein>
    <submittedName>
        <fullName evidence="3">PE-PPE domain-containing protein</fullName>
    </submittedName>
</protein>
<proteinExistence type="predicted"/>
<evidence type="ECO:0000256" key="2">
    <source>
        <dbReference type="SAM" id="SignalP"/>
    </source>
</evidence>